<feature type="transmembrane region" description="Helical" evidence="1">
    <location>
        <begin position="16"/>
        <end position="43"/>
    </location>
</feature>
<dbReference type="RefSeq" id="WP_099593450.1">
    <property type="nucleotide sequence ID" value="NZ_MDGM01000012.1"/>
</dbReference>
<name>A0A2G5K6Q0_9RHOB</name>
<evidence type="ECO:0000259" key="2">
    <source>
        <dbReference type="Pfam" id="PF13116"/>
    </source>
</evidence>
<comment type="caution">
    <text evidence="3">The sequence shown here is derived from an EMBL/GenBank/DDBJ whole genome shotgun (WGS) entry which is preliminary data.</text>
</comment>
<dbReference type="EMBL" id="MDGM01000012">
    <property type="protein sequence ID" value="PIB24789.1"/>
    <property type="molecule type" value="Genomic_DNA"/>
</dbReference>
<evidence type="ECO:0000256" key="1">
    <source>
        <dbReference type="SAM" id="Phobius"/>
    </source>
</evidence>
<organism evidence="3 4">
    <name type="scientific">Paramylibacter kogurei</name>
    <dbReference type="NCBI Taxonomy" id="1889778"/>
    <lineage>
        <taxon>Bacteria</taxon>
        <taxon>Pseudomonadati</taxon>
        <taxon>Pseudomonadota</taxon>
        <taxon>Alphaproteobacteria</taxon>
        <taxon>Rhodobacterales</taxon>
        <taxon>Paracoccaceae</taxon>
        <taxon>Paramylibacter</taxon>
    </lineage>
</organism>
<dbReference type="Proteomes" id="UP000231516">
    <property type="component" value="Unassembled WGS sequence"/>
</dbReference>
<gene>
    <name evidence="3" type="ORF">BFP76_06330</name>
</gene>
<evidence type="ECO:0000313" key="4">
    <source>
        <dbReference type="Proteomes" id="UP000231516"/>
    </source>
</evidence>
<keyword evidence="4" id="KW-1185">Reference proteome</keyword>
<proteinExistence type="predicted"/>
<dbReference type="AlphaFoldDB" id="A0A2G5K6Q0"/>
<dbReference type="InterPro" id="IPR025263">
    <property type="entry name" value="YhdP_central"/>
</dbReference>
<dbReference type="OrthoDB" id="7161641at2"/>
<feature type="domain" description="YhdP central" evidence="2">
    <location>
        <begin position="368"/>
        <end position="784"/>
    </location>
</feature>
<keyword evidence="1" id="KW-0812">Transmembrane</keyword>
<protein>
    <recommendedName>
        <fullName evidence="2">YhdP central domain-containing protein</fullName>
    </recommendedName>
</protein>
<keyword evidence="1" id="KW-1133">Transmembrane helix</keyword>
<accession>A0A2G5K6Q0</accession>
<keyword evidence="1" id="KW-0472">Membrane</keyword>
<reference evidence="3 4" key="1">
    <citation type="submission" date="2016-08" db="EMBL/GenBank/DDBJ databases">
        <title>Draft genome of Amylibacter sp. strain 4G11.</title>
        <authorList>
            <person name="Wong S.-K."/>
            <person name="Hamasaki K."/>
            <person name="Yoshizawa S."/>
        </authorList>
    </citation>
    <scope>NUCLEOTIDE SEQUENCE [LARGE SCALE GENOMIC DNA]</scope>
    <source>
        <strain evidence="3 4">4G11</strain>
    </source>
</reference>
<dbReference type="Pfam" id="PF13116">
    <property type="entry name" value="YhdP"/>
    <property type="match status" value="1"/>
</dbReference>
<sequence>MTKDTAVAPRKRKHPFLHFIGFCCSVTITAVVIALLFIGFLYLRFSTGPVEHPKLVEFVENRINREINGSSVEIGQFQIHAKDLDQAVNIQLKNVALKNANGANMLSFPLAELAFSSIAAVQGDARPEALRIQEMNLSIIRHKDGSFNFQTQTETSDIAFNSIDSVLNSFAKIEWLQDLQTIEFTNTKVRYDDRFSGQQYTFDRANVSLTRSDDLFDLQSNLELEQDENANTTLQISLRHRLGSDTSQLKVGFDNASPTHLAQQVRALGWLRGVDAVASGSFLLELSETEIVKDFSGVLDLTNGRIRGLLDETAPKFDQIKAYFNYQGEQDRFSFDSVEIDAPRLKLAAEGDAILVRDDLGEIEILQTDLEVSQLKFADHDVFSKTLAFQTAHINADFHIGKFRVHVPKVYLKDENSSYFVEGTSWINDDIWQNSYQFRVDEIGINRLISLWPLEAATKTRDWIAKNITKGKVQDLNGHIVLRDGSPTLDMNFFASDVDAKFMRTMPPLQSATGVGRLTETAFSIALAKGHVITPRGEQVDLAGSMLSIPEITAKPAIAKIDLETQGSVPAALELLNVEQFQFMDKVGLKTDVAQGNLRTRGKLHVPLSKNTKNKDLFIDFNGDIQNLSSEKLVSGKTITAKSVAMNVDNAGMTLQGPIRFDGLDTTTQWTMAFGQGQSQNITSTLRLDQNSLRKFNVNFPKGSIDGRTNATVDIKLNRNQAPDFQLQSKLNGLSVNVPTLGWRKGANSSGDLRVSGTLGQNPKIDQFTFAADGLTAKGTVDLGDKGSFKGAKFNEIKVGNWFNTSATLIGQGVQASKIVLNGGRADMRRFQFGNASGAGAIDVTLDQLVITDAITLHGLRATRGAGASAVGRFSARLNNQANIAGTFENGQNGTRIRIQSADAGGTLRGGGVMQTYRGGDLILEIAPQQQDGHFKGKFSISGGRMVQSNGMTSLLNAMSVVGLLQQMKSKGIHFDKIIGNFAITPKNIQLQNISAVGPSMGMTVNGWYSLGQKTVDLEGVVTPLYVLNGAFQRVFGKLFGRQKGEGLFSFTYTMKGDAKNPKVGVNPFSILTPGIFREIFRQNQPKPSQ</sequence>
<evidence type="ECO:0000313" key="3">
    <source>
        <dbReference type="EMBL" id="PIB24789.1"/>
    </source>
</evidence>